<evidence type="ECO:0000256" key="1">
    <source>
        <dbReference type="SAM" id="MobiDB-lite"/>
    </source>
</evidence>
<dbReference type="Proteomes" id="UP000078240">
    <property type="component" value="Unassembled WGS sequence"/>
</dbReference>
<organism evidence="2 4">
    <name type="scientific">Purpureocillium lilacinum</name>
    <name type="common">Paecilomyces lilacinus</name>
    <dbReference type="NCBI Taxonomy" id="33203"/>
    <lineage>
        <taxon>Eukaryota</taxon>
        <taxon>Fungi</taxon>
        <taxon>Dikarya</taxon>
        <taxon>Ascomycota</taxon>
        <taxon>Pezizomycotina</taxon>
        <taxon>Sordariomycetes</taxon>
        <taxon>Hypocreomycetidae</taxon>
        <taxon>Hypocreales</taxon>
        <taxon>Ophiocordycipitaceae</taxon>
        <taxon>Purpureocillium</taxon>
    </lineage>
</organism>
<evidence type="ECO:0000313" key="3">
    <source>
        <dbReference type="EMBL" id="OAQ93300.1"/>
    </source>
</evidence>
<dbReference type="EMBL" id="LSBI01000002">
    <property type="protein sequence ID" value="OAQ93300.1"/>
    <property type="molecule type" value="Genomic_DNA"/>
</dbReference>
<name>A0A179GNR7_PURLI</name>
<evidence type="ECO:0000313" key="4">
    <source>
        <dbReference type="Proteomes" id="UP000078240"/>
    </source>
</evidence>
<protein>
    <submittedName>
        <fullName evidence="2">Uncharacterized protein</fullName>
    </submittedName>
</protein>
<reference evidence="2 4" key="1">
    <citation type="submission" date="2016-01" db="EMBL/GenBank/DDBJ databases">
        <title>Biosynthesis of antibiotic leucinostatins and their inhibition on Phytophthora in bio-control Purpureocillium lilacinum.</title>
        <authorList>
            <person name="Wang G."/>
            <person name="Liu Z."/>
            <person name="Lin R."/>
            <person name="Li E."/>
            <person name="Mao Z."/>
            <person name="Ling J."/>
            <person name="Yin W."/>
            <person name="Xie B."/>
        </authorList>
    </citation>
    <scope>NUCLEOTIDE SEQUENCE [LARGE SCALE GENOMIC DNA]</scope>
    <source>
        <strain evidence="2">PLBJ-1</strain>
        <strain evidence="3">PLFJ-1</strain>
    </source>
</reference>
<dbReference type="EMBL" id="LSBH01000005">
    <property type="protein sequence ID" value="OAQ78951.1"/>
    <property type="molecule type" value="Genomic_DNA"/>
</dbReference>
<proteinExistence type="predicted"/>
<comment type="caution">
    <text evidence="2">The sequence shown here is derived from an EMBL/GenBank/DDBJ whole genome shotgun (WGS) entry which is preliminary data.</text>
</comment>
<feature type="compositionally biased region" description="Low complexity" evidence="1">
    <location>
        <begin position="266"/>
        <end position="276"/>
    </location>
</feature>
<feature type="region of interest" description="Disordered" evidence="1">
    <location>
        <begin position="253"/>
        <end position="276"/>
    </location>
</feature>
<sequence>MSPHHSVSSTAFFSALTRRLAGRQLVAQVATVRRVAVVLNVPTARRVRQPVSERRLARRLQHALHVLLAHGQRPVRVDRLARQQPPDGQLGVVSRHHLAARGLDGGDGPLRHARHHHVDRLLQALGAAGQDLDAVLDAADQLALDELLGCDLLRRVESALVDPVLDLVEVHFGQFRFREPHGAVLHHQRRLAALEPRIHLAVLPLALVTPTRCLAMTGRGAAAHALLGVLGALVVGEAAEDRGVPRLLQRHAREARRQGGHGRTRGGPAARGRAGR</sequence>
<accession>A0A179GNR7</accession>
<evidence type="ECO:0000313" key="2">
    <source>
        <dbReference type="EMBL" id="OAQ78951.1"/>
    </source>
</evidence>
<dbReference type="Proteomes" id="UP000078340">
    <property type="component" value="Unassembled WGS sequence"/>
</dbReference>
<dbReference type="AlphaFoldDB" id="A0A179GNR7"/>
<gene>
    <name evidence="2" type="ORF">VFPBJ_07072</name>
    <name evidence="3" type="ORF">VFPFJ_02461</name>
</gene>